<dbReference type="AlphaFoldDB" id="Q53J60"/>
<reference evidence="1" key="2">
    <citation type="submission" date="2005-04" db="EMBL/GenBank/DDBJ databases">
        <authorList>
            <person name="Buell C.R."/>
            <person name="Wing R.A."/>
            <person name="McCombie W.A."/>
            <person name="Ouyang S."/>
        </authorList>
    </citation>
    <scope>NUCLEOTIDE SEQUENCE</scope>
</reference>
<evidence type="ECO:0000313" key="1">
    <source>
        <dbReference type="EMBL" id="ABA93037.1"/>
    </source>
</evidence>
<accession>Q53J60</accession>
<organism evidence="1">
    <name type="scientific">Oryza sativa subsp. japonica</name>
    <name type="common">Rice</name>
    <dbReference type="NCBI Taxonomy" id="39947"/>
    <lineage>
        <taxon>Eukaryota</taxon>
        <taxon>Viridiplantae</taxon>
        <taxon>Streptophyta</taxon>
        <taxon>Embryophyta</taxon>
        <taxon>Tracheophyta</taxon>
        <taxon>Spermatophyta</taxon>
        <taxon>Magnoliopsida</taxon>
        <taxon>Liliopsida</taxon>
        <taxon>Poales</taxon>
        <taxon>Poaceae</taxon>
        <taxon>BOP clade</taxon>
        <taxon>Oryzoideae</taxon>
        <taxon>Oryzeae</taxon>
        <taxon>Oryzinae</taxon>
        <taxon>Oryza</taxon>
        <taxon>Oryza sativa</taxon>
    </lineage>
</organism>
<gene>
    <name evidence="1" type="ordered locus">LOC_Os11g21930</name>
</gene>
<name>Q53J60_ORYSJ</name>
<dbReference type="EMBL" id="DP000010">
    <property type="protein sequence ID" value="ABA93037.1"/>
    <property type="molecule type" value="Genomic_DNA"/>
</dbReference>
<reference evidence="1" key="3">
    <citation type="submission" date="2006-01" db="EMBL/GenBank/DDBJ databases">
        <authorList>
            <person name="Buell R."/>
        </authorList>
    </citation>
    <scope>NUCLEOTIDE SEQUENCE</scope>
</reference>
<proteinExistence type="predicted"/>
<sequence length="68" mass="7054">MCAYALTASSPASSPVGHELLLPGSTAAAELRRSAVPRAIIVTSPSSEAPPKEVTVDMPSRGLSLRFF</sequence>
<protein>
    <submittedName>
        <fullName evidence="1">Uncharacterized protein</fullName>
    </submittedName>
</protein>
<reference evidence="1" key="1">
    <citation type="journal article" date="2005" name="BMC Biol.">
        <title>The sequence of rice chromosomes 11 and 12, rich in disease resistance genes and recent gene duplications.</title>
        <authorList>
            <consortium name="The rice chromosomes 11 and 12 sequencing consortia"/>
        </authorList>
    </citation>
    <scope>NUCLEOTIDE SEQUENCE [LARGE SCALE GENOMIC DNA]</scope>
</reference>